<comment type="caution">
    <text evidence="6">The sequence shown here is derived from an EMBL/GenBank/DDBJ whole genome shotgun (WGS) entry which is preliminary data.</text>
</comment>
<evidence type="ECO:0000256" key="4">
    <source>
        <dbReference type="ARBA" id="ARBA00022840"/>
    </source>
</evidence>
<dbReference type="InterPro" id="IPR003439">
    <property type="entry name" value="ABC_transporter-like_ATP-bd"/>
</dbReference>
<name>A0A931G4T4_9MICC</name>
<reference evidence="6 7" key="1">
    <citation type="submission" date="2020-11" db="EMBL/GenBank/DDBJ databases">
        <title>Arthrobacter antarcticus sp. nov., isolated from Antarctic Soil.</title>
        <authorList>
            <person name="Li J."/>
        </authorList>
    </citation>
    <scope>NUCLEOTIDE SEQUENCE [LARGE SCALE GENOMIC DNA]</scope>
    <source>
        <strain evidence="6 7">Z1-20</strain>
    </source>
</reference>
<comment type="similarity">
    <text evidence="1">Belongs to the ABC transporter superfamily.</text>
</comment>
<evidence type="ECO:0000256" key="3">
    <source>
        <dbReference type="ARBA" id="ARBA00022741"/>
    </source>
</evidence>
<sequence>MYAEGSPCVAVDRVAMRYRVASTELPVQTNTRGHLWLSRRRSPRSNLVTVKALNELSLVVGRGESLGVIGRNGSGKSTLMKLVSGQIRPSSGAVYASSTPIMLGVNAALVPDLSGDQNVVLGCLAMGLSRDEIDHSFDTIVELSGLEKSIHLPMKSYSSGMSSRLRFAIAASVDPEILLVDEALNTGDAQFADRSKRRMDELREKAGCVLLVSHSVETITEMCTRAIWLDKGDLIMDGPPQKVTKAYRDFTRHLSKGNNVSASKILEESRANLVVTEVMERVPGLRKSEANGHA</sequence>
<dbReference type="InterPro" id="IPR017871">
    <property type="entry name" value="ABC_transporter-like_CS"/>
</dbReference>
<organism evidence="6 7">
    <name type="scientific">Arthrobacter terrae</name>
    <dbReference type="NCBI Taxonomy" id="2935737"/>
    <lineage>
        <taxon>Bacteria</taxon>
        <taxon>Bacillati</taxon>
        <taxon>Actinomycetota</taxon>
        <taxon>Actinomycetes</taxon>
        <taxon>Micrococcales</taxon>
        <taxon>Micrococcaceae</taxon>
        <taxon>Arthrobacter</taxon>
    </lineage>
</organism>
<dbReference type="AlphaFoldDB" id="A0A931G4T4"/>
<feature type="domain" description="ABC transporter" evidence="5">
    <location>
        <begin position="37"/>
        <end position="256"/>
    </location>
</feature>
<dbReference type="GO" id="GO:0016020">
    <property type="term" value="C:membrane"/>
    <property type="evidence" value="ECO:0007669"/>
    <property type="project" value="InterPro"/>
</dbReference>
<evidence type="ECO:0000259" key="5">
    <source>
        <dbReference type="PROSITE" id="PS50893"/>
    </source>
</evidence>
<dbReference type="InterPro" id="IPR015860">
    <property type="entry name" value="ABC_transpr_TagH-like"/>
</dbReference>
<protein>
    <submittedName>
        <fullName evidence="6">ABC transporter ATP-binding protein</fullName>
    </submittedName>
</protein>
<gene>
    <name evidence="6" type="ORF">IV500_07140</name>
</gene>
<dbReference type="InterPro" id="IPR003593">
    <property type="entry name" value="AAA+_ATPase"/>
</dbReference>
<dbReference type="Gene3D" id="3.40.50.300">
    <property type="entry name" value="P-loop containing nucleotide triphosphate hydrolases"/>
    <property type="match status" value="1"/>
</dbReference>
<dbReference type="PANTHER" id="PTHR46743:SF2">
    <property type="entry name" value="TEICHOIC ACIDS EXPORT ATP-BINDING PROTEIN TAGH"/>
    <property type="match status" value="1"/>
</dbReference>
<dbReference type="Proteomes" id="UP000655366">
    <property type="component" value="Unassembled WGS sequence"/>
</dbReference>
<dbReference type="Pfam" id="PF00005">
    <property type="entry name" value="ABC_tran"/>
    <property type="match status" value="1"/>
</dbReference>
<proteinExistence type="inferred from homology"/>
<dbReference type="PANTHER" id="PTHR46743">
    <property type="entry name" value="TEICHOIC ACIDS EXPORT ATP-BINDING PROTEIN TAGH"/>
    <property type="match status" value="1"/>
</dbReference>
<evidence type="ECO:0000256" key="1">
    <source>
        <dbReference type="ARBA" id="ARBA00005417"/>
    </source>
</evidence>
<evidence type="ECO:0000313" key="6">
    <source>
        <dbReference type="EMBL" id="MBG0739168.1"/>
    </source>
</evidence>
<dbReference type="GO" id="GO:0005524">
    <property type="term" value="F:ATP binding"/>
    <property type="evidence" value="ECO:0007669"/>
    <property type="project" value="UniProtKB-KW"/>
</dbReference>
<keyword evidence="3" id="KW-0547">Nucleotide-binding</keyword>
<dbReference type="SUPFAM" id="SSF52540">
    <property type="entry name" value="P-loop containing nucleoside triphosphate hydrolases"/>
    <property type="match status" value="1"/>
</dbReference>
<keyword evidence="4 6" id="KW-0067">ATP-binding</keyword>
<dbReference type="SMART" id="SM00382">
    <property type="entry name" value="AAA"/>
    <property type="match status" value="1"/>
</dbReference>
<dbReference type="GO" id="GO:0140359">
    <property type="term" value="F:ABC-type transporter activity"/>
    <property type="evidence" value="ECO:0007669"/>
    <property type="project" value="InterPro"/>
</dbReference>
<evidence type="ECO:0000256" key="2">
    <source>
        <dbReference type="ARBA" id="ARBA00022448"/>
    </source>
</evidence>
<dbReference type="CDD" id="cd03220">
    <property type="entry name" value="ABC_KpsT_Wzt"/>
    <property type="match status" value="1"/>
</dbReference>
<dbReference type="PROSITE" id="PS00211">
    <property type="entry name" value="ABC_TRANSPORTER_1"/>
    <property type="match status" value="1"/>
</dbReference>
<accession>A0A931G4T4</accession>
<dbReference type="GO" id="GO:0016887">
    <property type="term" value="F:ATP hydrolysis activity"/>
    <property type="evidence" value="ECO:0007669"/>
    <property type="project" value="InterPro"/>
</dbReference>
<keyword evidence="2" id="KW-0813">Transport</keyword>
<evidence type="ECO:0000313" key="7">
    <source>
        <dbReference type="Proteomes" id="UP000655366"/>
    </source>
</evidence>
<dbReference type="InterPro" id="IPR027417">
    <property type="entry name" value="P-loop_NTPase"/>
</dbReference>
<keyword evidence="7" id="KW-1185">Reference proteome</keyword>
<dbReference type="InterPro" id="IPR050683">
    <property type="entry name" value="Bact_Polysacc_Export_ATP-bd"/>
</dbReference>
<dbReference type="PROSITE" id="PS50893">
    <property type="entry name" value="ABC_TRANSPORTER_2"/>
    <property type="match status" value="1"/>
</dbReference>
<dbReference type="EMBL" id="JADNYM010000007">
    <property type="protein sequence ID" value="MBG0739168.1"/>
    <property type="molecule type" value="Genomic_DNA"/>
</dbReference>